<dbReference type="Gene3D" id="1.10.390.10">
    <property type="entry name" value="Neutral Protease Domain 2"/>
    <property type="match status" value="1"/>
</dbReference>
<dbReference type="Proteomes" id="UP000062475">
    <property type="component" value="Chromosome"/>
</dbReference>
<dbReference type="EMBL" id="CP012174">
    <property type="protein sequence ID" value="AKV78320.1"/>
    <property type="molecule type" value="Genomic_DNA"/>
</dbReference>
<dbReference type="InterPro" id="IPR001478">
    <property type="entry name" value="PDZ"/>
</dbReference>
<dbReference type="RefSeq" id="WP_012020690.1">
    <property type="nucleotide sequence ID" value="NZ_CP008822.1"/>
</dbReference>
<evidence type="ECO:0000259" key="1">
    <source>
        <dbReference type="PROSITE" id="PS50106"/>
    </source>
</evidence>
<dbReference type="InterPro" id="IPR040756">
    <property type="entry name" value="Peptidase_M61_N"/>
</dbReference>
<evidence type="ECO:0000313" key="9">
    <source>
        <dbReference type="Proteomes" id="UP000056255"/>
    </source>
</evidence>
<evidence type="ECO:0000313" key="5">
    <source>
        <dbReference type="EMBL" id="AKV78320.1"/>
    </source>
</evidence>
<evidence type="ECO:0000313" key="11">
    <source>
        <dbReference type="Proteomes" id="UP000062398"/>
    </source>
</evidence>
<dbReference type="InterPro" id="IPR024191">
    <property type="entry name" value="Peptidase_M61"/>
</dbReference>
<dbReference type="GeneID" id="91755182"/>
<dbReference type="Pfam" id="PF17899">
    <property type="entry name" value="Peptidase_M61_N"/>
    <property type="match status" value="1"/>
</dbReference>
<protein>
    <submittedName>
        <fullName evidence="2 3">Peptidase M61</fullName>
    </submittedName>
</protein>
<sequence length="494" mass="56641">MLFTVKPRPRYLEIEAHGREGIVIFPTYLPGSYVVRELERNIVEIDGVRISKNRFYVKENFRYLVYASSKDQREAISSTDYLFINPPAVFPFQDWNERYCVKLDLRWPVSTTLRREGEYLCADDYETFVDSPIQASPNLKTLVIDDHHEITTVDDLDLTGVAMAIKEIDKEMGTPDRYTFFFRRSDRNYGGIEHYNSSAIVVNWERSDLVMLMAHEYFHSWNVKRYRPKDLELDLEKETHSDLLWFAEGVTDYVAWLASTRSGAVKSEDTGKYMANAISKFTFPGAKRMSLAESSRTTWIKYYRQDENFLNSSVSYYDGGLLLGLILDARLRRSGENIFSIFKNIPFRYTFSDIDNYLKSRGIDDLEEMAYSPSSILLEKLKEVAELQFLDGGNPYLGIMMDGNKVTYVEDGSPADMAGLMPQDIILATDNVVRPVEVKAQVELLVNREGRVKRVLVTAGRNPGHRVKFTIKGDIAKQLLGMDSLDGTSSISLI</sequence>
<proteinExistence type="predicted"/>
<reference evidence="7 9" key="3">
    <citation type="submission" date="2015-07" db="EMBL/GenBank/DDBJ databases">
        <title>Physiological, transcriptional responses and genome re-sequencing of acid resistant extremely thermoacidophilic Metallosphaera sedula SARC-M1.</title>
        <authorList>
            <person name="Ai C."/>
            <person name="McCarthy S."/>
            <person name="Eckrich V."/>
            <person name="Rudrappa D."/>
            <person name="Qiu G."/>
            <person name="Blum P."/>
        </authorList>
    </citation>
    <scope>NUCLEOTIDE SEQUENCE [LARGE SCALE GENOMIC DNA]</scope>
    <source>
        <strain evidence="7 9">SARC-M1</strain>
    </source>
</reference>
<dbReference type="Proteomes" id="UP000068832">
    <property type="component" value="Chromosome"/>
</dbReference>
<evidence type="ECO:0000313" key="3">
    <source>
        <dbReference type="EMBL" id="AKV73828.1"/>
    </source>
</evidence>
<dbReference type="PATRIC" id="fig|43687.5.peg.746"/>
<evidence type="ECO:0000313" key="10">
    <source>
        <dbReference type="Proteomes" id="UP000061362"/>
    </source>
</evidence>
<evidence type="ECO:0000313" key="12">
    <source>
        <dbReference type="Proteomes" id="UP000062475"/>
    </source>
</evidence>
<reference evidence="10 11" key="2">
    <citation type="journal article" date="2015" name="Genome Announc.">
        <title>Complete Genome Sequences of Evolved Arsenate-Resistant Metallosphaera sedula Strains.</title>
        <authorList>
            <person name="Ai C."/>
            <person name="McCarthy S."/>
            <person name="Schackwitz W."/>
            <person name="Martin J."/>
            <person name="Lipzen A."/>
            <person name="Blum P."/>
        </authorList>
    </citation>
    <scope>NUCLEOTIDE SEQUENCE [LARGE SCALE GENOMIC DNA]</scope>
    <source>
        <strain evidence="5 11">ARS120-1</strain>
        <strain evidence="6 10">ARS120-2</strain>
        <strain evidence="3 13">ARS50-1</strain>
        <strain evidence="4 12">ARS50-2</strain>
    </source>
</reference>
<dbReference type="Pfam" id="PF05299">
    <property type="entry name" value="Peptidase_M61"/>
    <property type="match status" value="1"/>
</dbReference>
<dbReference type="EMBL" id="CP012172">
    <property type="protein sequence ID" value="AKV73828.1"/>
    <property type="molecule type" value="Genomic_DNA"/>
</dbReference>
<evidence type="ECO:0000313" key="6">
    <source>
        <dbReference type="EMBL" id="AKV80565.1"/>
    </source>
</evidence>
<feature type="domain" description="PDZ" evidence="1">
    <location>
        <begin position="384"/>
        <end position="460"/>
    </location>
</feature>
<dbReference type="PROSITE" id="PS50106">
    <property type="entry name" value="PDZ"/>
    <property type="match status" value="1"/>
</dbReference>
<gene>
    <name evidence="2" type="ORF">HA72_0728</name>
    <name evidence="3" type="ORF">MsedA_0743</name>
    <name evidence="4" type="ORF">MsedB_0743</name>
    <name evidence="5" type="ORF">MsedC_0742</name>
    <name evidence="6" type="ORF">MsedD_0743</name>
    <name evidence="7" type="ORF">MsedE_0743</name>
</gene>
<evidence type="ECO:0000313" key="4">
    <source>
        <dbReference type="EMBL" id="AKV76069.1"/>
    </source>
</evidence>
<reference evidence="2 8" key="1">
    <citation type="journal article" date="2014" name="J. Bacteriol.">
        <title>Role of an Archaeal PitA Transporter in the Copper and Arsenic Resistance of Metallosphaera sedula, an Extreme Thermoacidophile.</title>
        <authorList>
            <person name="McCarthy S."/>
            <person name="Ai C."/>
            <person name="Wheaton G."/>
            <person name="Tevatia R."/>
            <person name="Eckrich V."/>
            <person name="Kelly R."/>
            <person name="Blum P."/>
        </authorList>
    </citation>
    <scope>NUCLEOTIDE SEQUENCE [LARGE SCALE GENOMIC DNA]</scope>
    <source>
        <strain evidence="2 8">CuR1</strain>
    </source>
</reference>
<name>A0A088E6B8_9CREN</name>
<dbReference type="OrthoDB" id="36892at2157"/>
<dbReference type="PIRSF" id="PIRSF016493">
    <property type="entry name" value="Glycyl_aminpptds"/>
    <property type="match status" value="1"/>
</dbReference>
<evidence type="ECO:0000313" key="8">
    <source>
        <dbReference type="Proteomes" id="UP000029084"/>
    </source>
</evidence>
<dbReference type="EMBL" id="CP012175">
    <property type="protein sequence ID" value="AKV80565.1"/>
    <property type="molecule type" value="Genomic_DNA"/>
</dbReference>
<dbReference type="EMBL" id="CP008822">
    <property type="protein sequence ID" value="AIM26890.1"/>
    <property type="molecule type" value="Genomic_DNA"/>
</dbReference>
<dbReference type="Proteomes" id="UP000056255">
    <property type="component" value="Chromosome"/>
</dbReference>
<dbReference type="EMBL" id="CP012173">
    <property type="protein sequence ID" value="AKV76069.1"/>
    <property type="molecule type" value="Genomic_DNA"/>
</dbReference>
<dbReference type="InterPro" id="IPR027268">
    <property type="entry name" value="Peptidase_M4/M1_CTD_sf"/>
</dbReference>
<evidence type="ECO:0000313" key="13">
    <source>
        <dbReference type="Proteomes" id="UP000068832"/>
    </source>
</evidence>
<dbReference type="Proteomes" id="UP000029084">
    <property type="component" value="Chromosome"/>
</dbReference>
<dbReference type="Proteomes" id="UP000061362">
    <property type="component" value="Chromosome"/>
</dbReference>
<accession>A0A088E6B8</accession>
<dbReference type="Gene3D" id="2.30.42.10">
    <property type="match status" value="1"/>
</dbReference>
<dbReference type="InterPro" id="IPR036034">
    <property type="entry name" value="PDZ_sf"/>
</dbReference>
<dbReference type="OMA" id="WRPGRYE"/>
<dbReference type="SUPFAM" id="SSF50156">
    <property type="entry name" value="PDZ domain-like"/>
    <property type="match status" value="1"/>
</dbReference>
<dbReference type="AlphaFoldDB" id="A0A088E6B8"/>
<evidence type="ECO:0000313" key="2">
    <source>
        <dbReference type="EMBL" id="AIM26890.1"/>
    </source>
</evidence>
<dbReference type="SUPFAM" id="SSF55486">
    <property type="entry name" value="Metalloproteases ('zincins'), catalytic domain"/>
    <property type="match status" value="1"/>
</dbReference>
<dbReference type="EMBL" id="CP012176">
    <property type="protein sequence ID" value="AKV82813.1"/>
    <property type="molecule type" value="Genomic_DNA"/>
</dbReference>
<dbReference type="InterPro" id="IPR007963">
    <property type="entry name" value="Peptidase_M61_catalytic"/>
</dbReference>
<organism evidence="2 8">
    <name type="scientific">Metallosphaera sedula</name>
    <dbReference type="NCBI Taxonomy" id="43687"/>
    <lineage>
        <taxon>Archaea</taxon>
        <taxon>Thermoproteota</taxon>
        <taxon>Thermoprotei</taxon>
        <taxon>Sulfolobales</taxon>
        <taxon>Sulfolobaceae</taxon>
        <taxon>Metallosphaera</taxon>
    </lineage>
</organism>
<evidence type="ECO:0000313" key="7">
    <source>
        <dbReference type="EMBL" id="AKV82813.1"/>
    </source>
</evidence>
<dbReference type="Proteomes" id="UP000062398">
    <property type="component" value="Chromosome"/>
</dbReference>
<dbReference type="Gene3D" id="2.60.40.3650">
    <property type="match status" value="1"/>
</dbReference>